<keyword evidence="2" id="KW-1185">Reference proteome</keyword>
<comment type="caution">
    <text evidence="1">The sequence shown here is derived from an EMBL/GenBank/DDBJ whole genome shotgun (WGS) entry which is preliminary data.</text>
</comment>
<evidence type="ECO:0000313" key="2">
    <source>
        <dbReference type="Proteomes" id="UP000244090"/>
    </source>
</evidence>
<protein>
    <submittedName>
        <fullName evidence="1">Uncharacterized protein</fullName>
    </submittedName>
</protein>
<evidence type="ECO:0000313" key="1">
    <source>
        <dbReference type="EMBL" id="PTX59496.1"/>
    </source>
</evidence>
<dbReference type="Proteomes" id="UP000244090">
    <property type="component" value="Unassembled WGS sequence"/>
</dbReference>
<dbReference type="AlphaFoldDB" id="A0A2T6BTZ2"/>
<organism evidence="1 2">
    <name type="scientific">Kordia periserrulae</name>
    <dbReference type="NCBI Taxonomy" id="701523"/>
    <lineage>
        <taxon>Bacteria</taxon>
        <taxon>Pseudomonadati</taxon>
        <taxon>Bacteroidota</taxon>
        <taxon>Flavobacteriia</taxon>
        <taxon>Flavobacteriales</taxon>
        <taxon>Flavobacteriaceae</taxon>
        <taxon>Kordia</taxon>
    </lineage>
</organism>
<dbReference type="EMBL" id="QBKT01000009">
    <property type="protein sequence ID" value="PTX59496.1"/>
    <property type="molecule type" value="Genomic_DNA"/>
</dbReference>
<accession>A0A2T6BTZ2</accession>
<proteinExistence type="predicted"/>
<dbReference type="RefSeq" id="WP_146169865.1">
    <property type="nucleotide sequence ID" value="NZ_QBKT01000009.1"/>
</dbReference>
<gene>
    <name evidence="1" type="ORF">C8N46_10985</name>
</gene>
<name>A0A2T6BTZ2_9FLAO</name>
<sequence length="80" mass="8581">MKKQNVLLKKLHLSKSKISNLTSEQIVGGSFVCATVICNATDDCKDPTDSCPDPSPTVDCDTFLCVSAVCQTAVCVTFYC</sequence>
<reference evidence="1 2" key="1">
    <citation type="submission" date="2018-04" db="EMBL/GenBank/DDBJ databases">
        <title>Genomic Encyclopedia of Archaeal and Bacterial Type Strains, Phase II (KMG-II): from individual species to whole genera.</title>
        <authorList>
            <person name="Goeker M."/>
        </authorList>
    </citation>
    <scope>NUCLEOTIDE SEQUENCE [LARGE SCALE GENOMIC DNA]</scope>
    <source>
        <strain evidence="1 2">DSM 25731</strain>
    </source>
</reference>